<gene>
    <name evidence="3" type="ORF">U6N30_19790</name>
</gene>
<organism evidence="3 4">
    <name type="scientific">Blastococcus brunescens</name>
    <dbReference type="NCBI Taxonomy" id="1564165"/>
    <lineage>
        <taxon>Bacteria</taxon>
        <taxon>Bacillati</taxon>
        <taxon>Actinomycetota</taxon>
        <taxon>Actinomycetes</taxon>
        <taxon>Geodermatophilales</taxon>
        <taxon>Geodermatophilaceae</taxon>
        <taxon>Blastococcus</taxon>
    </lineage>
</organism>
<dbReference type="Proteomes" id="UP001324287">
    <property type="component" value="Chromosome"/>
</dbReference>
<sequence>MEESRAADARAFAEARRAADERAEAARRRTARVVTESQRVPAPQSGGAWTCKASTAQRTRVAHADLPKRRFAALRLVAALLCLGVVAINVHEAATDTPEGSIAAAALWSVFALFFSWRYLTATSHNRLLELVAHVRQ</sequence>
<evidence type="ECO:0000313" key="3">
    <source>
        <dbReference type="EMBL" id="WRL62267.1"/>
    </source>
</evidence>
<dbReference type="EMBL" id="CP141261">
    <property type="protein sequence ID" value="WRL62267.1"/>
    <property type="molecule type" value="Genomic_DNA"/>
</dbReference>
<evidence type="ECO:0000256" key="1">
    <source>
        <dbReference type="SAM" id="MobiDB-lite"/>
    </source>
</evidence>
<accession>A0ABZ1AVU6</accession>
<feature type="transmembrane region" description="Helical" evidence="2">
    <location>
        <begin position="72"/>
        <end position="90"/>
    </location>
</feature>
<keyword evidence="4" id="KW-1185">Reference proteome</keyword>
<dbReference type="RefSeq" id="WP_324273622.1">
    <property type="nucleotide sequence ID" value="NZ_CP141261.1"/>
</dbReference>
<feature type="compositionally biased region" description="Basic and acidic residues" evidence="1">
    <location>
        <begin position="1"/>
        <end position="27"/>
    </location>
</feature>
<keyword evidence="2" id="KW-0472">Membrane</keyword>
<keyword evidence="2" id="KW-1133">Transmembrane helix</keyword>
<name>A0ABZ1AVU6_9ACTN</name>
<feature type="region of interest" description="Disordered" evidence="1">
    <location>
        <begin position="1"/>
        <end position="51"/>
    </location>
</feature>
<feature type="transmembrane region" description="Helical" evidence="2">
    <location>
        <begin position="102"/>
        <end position="120"/>
    </location>
</feature>
<reference evidence="3 4" key="1">
    <citation type="submission" date="2023-12" db="EMBL/GenBank/DDBJ databases">
        <title>Blastococcus brunescens sp. nov., an actonobacterium isolated from sandstone collected in sahara desert.</title>
        <authorList>
            <person name="Gtari M."/>
            <person name="Ghodhbane F."/>
        </authorList>
    </citation>
    <scope>NUCLEOTIDE SEQUENCE [LARGE SCALE GENOMIC DNA]</scope>
    <source>
        <strain evidence="3 4">BMG 8361</strain>
    </source>
</reference>
<proteinExistence type="predicted"/>
<keyword evidence="2" id="KW-0812">Transmembrane</keyword>
<evidence type="ECO:0000313" key="4">
    <source>
        <dbReference type="Proteomes" id="UP001324287"/>
    </source>
</evidence>
<evidence type="ECO:0000256" key="2">
    <source>
        <dbReference type="SAM" id="Phobius"/>
    </source>
</evidence>
<protein>
    <submittedName>
        <fullName evidence="3">Uncharacterized protein</fullName>
    </submittedName>
</protein>